<dbReference type="AlphaFoldDB" id="A0A1Y6B8P6"/>
<dbReference type="Proteomes" id="UP000192907">
    <property type="component" value="Unassembled WGS sequence"/>
</dbReference>
<dbReference type="RefSeq" id="WP_132315538.1">
    <property type="nucleotide sequence ID" value="NZ_SLZT01000002.1"/>
</dbReference>
<sequence>MGCNGKSILRLILMSFLLLGCKDIVVKVGKKEKQANLDQEAASQGSSSLDATMQPRDLEFYLYNLDNLRNTPGDKLIERLEQNWRLIFRREFRSLRDSLLAVAEREHSYQEGIYFNVGSECTELTQLDIAPTKGLDYLPKILEGSLLAFISSNDAKRLNPDLESAIDLSAHLILFELGMRGQGTSEVEEKDGITYSKSRIVWKVDSEVQDPAEDRVNDHLSVSLDFIRGLKSGKPINFSLVISIAEGLYEGQVVGPLHRIELQSEWDYPELDGMHVSNSVRIFRDDKIRYSRQFFMEQTTKVSQVFLFRDTIRYGLPGETSRQAFVDFTKLEKCAAENSQILVPGVVGMSADQAGSFLETLGFETTISQDLTGGDPSARVRAQKPSAGSSKPFGSEVQIILDWPQDTLFDDLKSADPGSDSGPPADEVLPPEEPPPSEDPPSEEPPPSEGPPGENPPASLN</sequence>
<feature type="region of interest" description="Disordered" evidence="1">
    <location>
        <begin position="368"/>
        <end position="461"/>
    </location>
</feature>
<evidence type="ECO:0000313" key="4">
    <source>
        <dbReference type="Proteomes" id="UP000192907"/>
    </source>
</evidence>
<evidence type="ECO:0000259" key="2">
    <source>
        <dbReference type="PROSITE" id="PS51178"/>
    </source>
</evidence>
<name>A0A1Y6B8P6_9BACT</name>
<accession>A0A1Y6B8P6</accession>
<feature type="compositionally biased region" description="Pro residues" evidence="1">
    <location>
        <begin position="431"/>
        <end position="455"/>
    </location>
</feature>
<dbReference type="SMART" id="SM00740">
    <property type="entry name" value="PASTA"/>
    <property type="match status" value="1"/>
</dbReference>
<dbReference type="Pfam" id="PF03793">
    <property type="entry name" value="PASTA"/>
    <property type="match status" value="1"/>
</dbReference>
<dbReference type="PROSITE" id="PS51257">
    <property type="entry name" value="PROKAR_LIPOPROTEIN"/>
    <property type="match status" value="1"/>
</dbReference>
<gene>
    <name evidence="3" type="ORF">SAMN06296036_102110</name>
</gene>
<protein>
    <submittedName>
        <fullName evidence="3">PASTA domain-containing protein</fullName>
    </submittedName>
</protein>
<reference evidence="4" key="1">
    <citation type="submission" date="2017-04" db="EMBL/GenBank/DDBJ databases">
        <authorList>
            <person name="Varghese N."/>
            <person name="Submissions S."/>
        </authorList>
    </citation>
    <scope>NUCLEOTIDE SEQUENCE [LARGE SCALE GENOMIC DNA]</scope>
    <source>
        <strain evidence="4">RKEM611</strain>
    </source>
</reference>
<dbReference type="CDD" id="cd06577">
    <property type="entry name" value="PASTA_pknB"/>
    <property type="match status" value="1"/>
</dbReference>
<evidence type="ECO:0000256" key="1">
    <source>
        <dbReference type="SAM" id="MobiDB-lite"/>
    </source>
</evidence>
<dbReference type="PROSITE" id="PS51178">
    <property type="entry name" value="PASTA"/>
    <property type="match status" value="1"/>
</dbReference>
<proteinExistence type="predicted"/>
<dbReference type="EMBL" id="FWZT01000002">
    <property type="protein sequence ID" value="SME94292.1"/>
    <property type="molecule type" value="Genomic_DNA"/>
</dbReference>
<dbReference type="InterPro" id="IPR005543">
    <property type="entry name" value="PASTA_dom"/>
</dbReference>
<dbReference type="Gene3D" id="3.30.10.20">
    <property type="match status" value="1"/>
</dbReference>
<feature type="domain" description="PASTA" evidence="2">
    <location>
        <begin position="337"/>
        <end position="403"/>
    </location>
</feature>
<evidence type="ECO:0000313" key="3">
    <source>
        <dbReference type="EMBL" id="SME94292.1"/>
    </source>
</evidence>
<keyword evidence="4" id="KW-1185">Reference proteome</keyword>
<organism evidence="3 4">
    <name type="scientific">Pseudobacteriovorax antillogorgiicola</name>
    <dbReference type="NCBI Taxonomy" id="1513793"/>
    <lineage>
        <taxon>Bacteria</taxon>
        <taxon>Pseudomonadati</taxon>
        <taxon>Bdellovibrionota</taxon>
        <taxon>Oligoflexia</taxon>
        <taxon>Oligoflexales</taxon>
        <taxon>Pseudobacteriovoracaceae</taxon>
        <taxon>Pseudobacteriovorax</taxon>
    </lineage>
</organism>
<dbReference type="STRING" id="1513793.SAMN06296036_102110"/>